<dbReference type="EMBL" id="JAGGLB010000021">
    <property type="protein sequence ID" value="MBP1993796.1"/>
    <property type="molecule type" value="Genomic_DNA"/>
</dbReference>
<organism evidence="2 3">
    <name type="scientific">Paenibacillus eucommiae</name>
    <dbReference type="NCBI Taxonomy" id="1355755"/>
    <lineage>
        <taxon>Bacteria</taxon>
        <taxon>Bacillati</taxon>
        <taxon>Bacillota</taxon>
        <taxon>Bacilli</taxon>
        <taxon>Bacillales</taxon>
        <taxon>Paenibacillaceae</taxon>
        <taxon>Paenibacillus</taxon>
    </lineage>
</organism>
<keyword evidence="2" id="KW-0378">Hydrolase</keyword>
<name>A0ABS4J3K8_9BACL</name>
<evidence type="ECO:0000313" key="3">
    <source>
        <dbReference type="Proteomes" id="UP001519287"/>
    </source>
</evidence>
<gene>
    <name evidence="2" type="ORF">J2Z66_005422</name>
</gene>
<dbReference type="InterPro" id="IPR011650">
    <property type="entry name" value="Peptidase_M20_dimer"/>
</dbReference>
<feature type="domain" description="Peptidase M20 dimerisation" evidence="1">
    <location>
        <begin position="192"/>
        <end position="276"/>
    </location>
</feature>
<evidence type="ECO:0000313" key="2">
    <source>
        <dbReference type="EMBL" id="MBP1993796.1"/>
    </source>
</evidence>
<dbReference type="PANTHER" id="PTHR11014">
    <property type="entry name" value="PEPTIDASE M20 FAMILY MEMBER"/>
    <property type="match status" value="1"/>
</dbReference>
<dbReference type="Proteomes" id="UP001519287">
    <property type="component" value="Unassembled WGS sequence"/>
</dbReference>
<sequence length="392" mass="41665">MKQAIMSWLERNSGDLEQTYHHLHANAEISWEEQATTAFLQQALEQMGVASRTFDEHTGVVAEWAGETAAAGSGGGGGPVAALRSDIDALWQNVDGVWKANHSCGHDAHMTMVLFALKCLKEIGYQPPGKLVVIFQPAEETGEGARRMVQLGIVDDVDYLLGIHLRPAKEVKFGQASSAIYHGAAAFLEGSVSGRQAHASRPNDGINVIDALAAIVNAVNAVKVDPMVPASCKVTKLTVDNKSVNIIPDIGSFAIDVRAQTNQAIEDLLQKVEAAVTLAGSMNGAQVELRVGARMAAAVPNKHMEKVVGEAIVDVIGDAGFVNPTVTPGGEDFHYYPLLKPNVQATMIGLGCDLLPGLHHPQMKFNLDALRLGTAMLALSVVKLLDSKGTES</sequence>
<protein>
    <submittedName>
        <fullName evidence="2">Amidohydrolase</fullName>
        <ecNumber evidence="2">3.5.1.-</ecNumber>
    </submittedName>
</protein>
<evidence type="ECO:0000259" key="1">
    <source>
        <dbReference type="Pfam" id="PF07687"/>
    </source>
</evidence>
<reference evidence="2 3" key="1">
    <citation type="submission" date="2021-03" db="EMBL/GenBank/DDBJ databases">
        <title>Genomic Encyclopedia of Type Strains, Phase IV (KMG-IV): sequencing the most valuable type-strain genomes for metagenomic binning, comparative biology and taxonomic classification.</title>
        <authorList>
            <person name="Goeker M."/>
        </authorList>
    </citation>
    <scope>NUCLEOTIDE SEQUENCE [LARGE SCALE GENOMIC DNA]</scope>
    <source>
        <strain evidence="2 3">DSM 26048</strain>
    </source>
</reference>
<dbReference type="InterPro" id="IPR036264">
    <property type="entry name" value="Bact_exopeptidase_dim_dom"/>
</dbReference>
<dbReference type="Pfam" id="PF07687">
    <property type="entry name" value="M20_dimer"/>
    <property type="match status" value="1"/>
</dbReference>
<dbReference type="InterPro" id="IPR017439">
    <property type="entry name" value="Amidohydrolase"/>
</dbReference>
<dbReference type="EC" id="3.5.1.-" evidence="2"/>
<dbReference type="GO" id="GO:0016787">
    <property type="term" value="F:hydrolase activity"/>
    <property type="evidence" value="ECO:0007669"/>
    <property type="project" value="UniProtKB-KW"/>
</dbReference>
<dbReference type="PIRSF" id="PIRSF005962">
    <property type="entry name" value="Pept_M20D_amidohydro"/>
    <property type="match status" value="1"/>
</dbReference>
<dbReference type="Gene3D" id="3.30.70.360">
    <property type="match status" value="1"/>
</dbReference>
<accession>A0ABS4J3K8</accession>
<dbReference type="SUPFAM" id="SSF55031">
    <property type="entry name" value="Bacterial exopeptidase dimerisation domain"/>
    <property type="match status" value="1"/>
</dbReference>
<dbReference type="InterPro" id="IPR002933">
    <property type="entry name" value="Peptidase_M20"/>
</dbReference>
<keyword evidence="3" id="KW-1185">Reference proteome</keyword>
<dbReference type="NCBIfam" id="TIGR01891">
    <property type="entry name" value="amidohydrolases"/>
    <property type="match status" value="1"/>
</dbReference>
<dbReference type="RefSeq" id="WP_209975673.1">
    <property type="nucleotide sequence ID" value="NZ_JAGGLB010000021.1"/>
</dbReference>
<dbReference type="Pfam" id="PF01546">
    <property type="entry name" value="Peptidase_M20"/>
    <property type="match status" value="1"/>
</dbReference>
<proteinExistence type="predicted"/>
<dbReference type="CDD" id="cd08018">
    <property type="entry name" value="M20_Acy1_amhX-like"/>
    <property type="match status" value="1"/>
</dbReference>
<dbReference type="Gene3D" id="3.40.630.10">
    <property type="entry name" value="Zn peptidases"/>
    <property type="match status" value="1"/>
</dbReference>
<comment type="caution">
    <text evidence="2">The sequence shown here is derived from an EMBL/GenBank/DDBJ whole genome shotgun (WGS) entry which is preliminary data.</text>
</comment>
<dbReference type="PANTHER" id="PTHR11014:SF122">
    <property type="entry name" value="AMIDOHYDROLASE AMHX"/>
    <property type="match status" value="1"/>
</dbReference>
<dbReference type="InterPro" id="IPR037484">
    <property type="entry name" value="AmhX-like"/>
</dbReference>
<dbReference type="SUPFAM" id="SSF53187">
    <property type="entry name" value="Zn-dependent exopeptidases"/>
    <property type="match status" value="1"/>
</dbReference>